<dbReference type="NCBIfam" id="TIGR04342">
    <property type="entry name" value="EXLDI"/>
    <property type="match status" value="1"/>
</dbReference>
<reference evidence="1 2" key="1">
    <citation type="submission" date="2021-03" db="EMBL/GenBank/DDBJ databases">
        <title>Human Oral Microbial Genomes.</title>
        <authorList>
            <person name="Johnston C.D."/>
            <person name="Chen T."/>
            <person name="Dewhirst F.E."/>
        </authorList>
    </citation>
    <scope>NUCLEOTIDE SEQUENCE [LARGE SCALE GENOMIC DNA]</scope>
    <source>
        <strain evidence="1 2">DSMZ 100122</strain>
    </source>
</reference>
<organism evidence="1 2">
    <name type="scientific">Arachnia rubra</name>
    <dbReference type="NCBI Taxonomy" id="1547448"/>
    <lineage>
        <taxon>Bacteria</taxon>
        <taxon>Bacillati</taxon>
        <taxon>Actinomycetota</taxon>
        <taxon>Actinomycetes</taxon>
        <taxon>Propionibacteriales</taxon>
        <taxon>Propionibacteriaceae</taxon>
        <taxon>Arachnia</taxon>
    </lineage>
</organism>
<sequence length="168" mass="19588">MPQRTIYVSESAQELFDRAAQEAGGLSRAITAALRDYLAKAELSKEGMETVDLTIDEDGSHRKVRFSGRRLLRLEREVEGRLHIQTVYATKRGQFALHQRKHSHPKTWGKDSDRLWEDPRTWNSEFWFRTEKTLDVFPTLDDLRRQDPELADRVEAAMKHPALEELDI</sequence>
<evidence type="ECO:0000313" key="2">
    <source>
        <dbReference type="Proteomes" id="UP000678513"/>
    </source>
</evidence>
<proteinExistence type="predicted"/>
<dbReference type="RefSeq" id="WP_212325097.1">
    <property type="nucleotide sequence ID" value="NZ_AP024463.1"/>
</dbReference>
<evidence type="ECO:0000313" key="1">
    <source>
        <dbReference type="EMBL" id="QUC08704.1"/>
    </source>
</evidence>
<gene>
    <name evidence="1" type="ORF">J5A65_02875</name>
</gene>
<name>A0ABX7Y733_9ACTN</name>
<dbReference type="Proteomes" id="UP000678513">
    <property type="component" value="Chromosome"/>
</dbReference>
<keyword evidence="2" id="KW-1185">Reference proteome</keyword>
<accession>A0ABX7Y733</accession>
<dbReference type="InterPro" id="IPR027580">
    <property type="entry name" value="EXLDI"/>
</dbReference>
<dbReference type="EMBL" id="CP072384">
    <property type="protein sequence ID" value="QUC08704.1"/>
    <property type="molecule type" value="Genomic_DNA"/>
</dbReference>
<protein>
    <submittedName>
        <fullName evidence="1">EXLDI protein</fullName>
    </submittedName>
</protein>